<dbReference type="GO" id="GO:0046452">
    <property type="term" value="P:dihydrofolate metabolic process"/>
    <property type="evidence" value="ECO:0007669"/>
    <property type="project" value="TreeGrafter"/>
</dbReference>
<evidence type="ECO:0000259" key="8">
    <source>
        <dbReference type="PROSITE" id="PS51330"/>
    </source>
</evidence>
<dbReference type="GO" id="GO:0005829">
    <property type="term" value="C:cytosol"/>
    <property type="evidence" value="ECO:0007669"/>
    <property type="project" value="TreeGrafter"/>
</dbReference>
<dbReference type="PANTHER" id="PTHR48069:SF3">
    <property type="entry name" value="DIHYDROFOLATE REDUCTASE"/>
    <property type="match status" value="1"/>
</dbReference>
<dbReference type="CDD" id="cd00209">
    <property type="entry name" value="DHFR"/>
    <property type="match status" value="1"/>
</dbReference>
<dbReference type="PROSITE" id="PS51330">
    <property type="entry name" value="DHFR_2"/>
    <property type="match status" value="1"/>
</dbReference>
<dbReference type="PANTHER" id="PTHR48069">
    <property type="entry name" value="DIHYDROFOLATE REDUCTASE"/>
    <property type="match status" value="1"/>
</dbReference>
<dbReference type="Pfam" id="PF00186">
    <property type="entry name" value="DHFR_1"/>
    <property type="match status" value="1"/>
</dbReference>
<keyword evidence="5" id="KW-0521">NADP</keyword>
<evidence type="ECO:0000256" key="2">
    <source>
        <dbReference type="ARBA" id="ARBA00009539"/>
    </source>
</evidence>
<name>A0A0G7ZNF8_9MOLU</name>
<dbReference type="UniPathway" id="UPA00077">
    <property type="reaction ID" value="UER00158"/>
</dbReference>
<dbReference type="InterPro" id="IPR012259">
    <property type="entry name" value="DHFR"/>
</dbReference>
<evidence type="ECO:0000256" key="5">
    <source>
        <dbReference type="ARBA" id="ARBA00022857"/>
    </source>
</evidence>
<dbReference type="GO" id="GO:0046654">
    <property type="term" value="P:tetrahydrofolate biosynthetic process"/>
    <property type="evidence" value="ECO:0007669"/>
    <property type="project" value="UniProtKB-UniPathway"/>
</dbReference>
<dbReference type="EC" id="1.5.1.3" evidence="3"/>
<keyword evidence="6" id="KW-0560">Oxidoreductase</keyword>
<reference evidence="10" key="1">
    <citation type="submission" date="2015-05" db="EMBL/GenBank/DDBJ databases">
        <authorList>
            <person name="Collingro A."/>
        </authorList>
    </citation>
    <scope>NUCLEOTIDE SEQUENCE [LARGE SCALE GENOMIC DNA]</scope>
    <source>
        <strain evidence="10">Ps</strain>
    </source>
</reference>
<keyword evidence="10" id="KW-1185">Reference proteome</keyword>
<dbReference type="AlphaFoldDB" id="A0A0G7ZNF8"/>
<gene>
    <name evidence="9" type="ORF">HEPPS_04810</name>
</gene>
<evidence type="ECO:0000313" key="9">
    <source>
        <dbReference type="EMBL" id="CRX37251.1"/>
    </source>
</evidence>
<dbReference type="Proteomes" id="UP000242141">
    <property type="component" value="Unassembled WGS sequence"/>
</dbReference>
<dbReference type="GO" id="GO:0046655">
    <property type="term" value="P:folic acid metabolic process"/>
    <property type="evidence" value="ECO:0007669"/>
    <property type="project" value="TreeGrafter"/>
</dbReference>
<evidence type="ECO:0000256" key="1">
    <source>
        <dbReference type="ARBA" id="ARBA00004903"/>
    </source>
</evidence>
<dbReference type="InterPro" id="IPR017925">
    <property type="entry name" value="DHFR_CS"/>
</dbReference>
<dbReference type="GO" id="GO:0050661">
    <property type="term" value="F:NADP binding"/>
    <property type="evidence" value="ECO:0007669"/>
    <property type="project" value="InterPro"/>
</dbReference>
<comment type="pathway">
    <text evidence="1">Cofactor biosynthesis; tetrahydrofolate biosynthesis; 5,6,7,8-tetrahydrofolate from 7,8-dihydrofolate: step 1/1.</text>
</comment>
<evidence type="ECO:0000256" key="6">
    <source>
        <dbReference type="ARBA" id="ARBA00023002"/>
    </source>
</evidence>
<dbReference type="EMBL" id="CWGI01000001">
    <property type="protein sequence ID" value="CRX37251.1"/>
    <property type="molecule type" value="Genomic_DNA"/>
</dbReference>
<feature type="domain" description="DHFR" evidence="8">
    <location>
        <begin position="1"/>
        <end position="161"/>
    </location>
</feature>
<evidence type="ECO:0000256" key="7">
    <source>
        <dbReference type="RuleBase" id="RU004474"/>
    </source>
</evidence>
<evidence type="ECO:0000256" key="3">
    <source>
        <dbReference type="ARBA" id="ARBA00012856"/>
    </source>
</evidence>
<organism evidence="9 10">
    <name type="scientific">Candidatus Hepatoplasma crinochetorum</name>
    <dbReference type="NCBI Taxonomy" id="295596"/>
    <lineage>
        <taxon>Bacteria</taxon>
        <taxon>Bacillati</taxon>
        <taxon>Mycoplasmatota</taxon>
        <taxon>Mollicutes</taxon>
        <taxon>Candidatus Hepatoplasmataceae</taxon>
        <taxon>Candidatus Hepatoplasma</taxon>
    </lineage>
</organism>
<proteinExistence type="inferred from homology"/>
<dbReference type="InterPro" id="IPR001796">
    <property type="entry name" value="DHFR_dom"/>
</dbReference>
<dbReference type="PROSITE" id="PS00075">
    <property type="entry name" value="DHFR_1"/>
    <property type="match status" value="1"/>
</dbReference>
<accession>A0A0G7ZNF8</accession>
<sequence>MLKIIAAHDNEFLIGNKNKLPWNIKEDIEHFHKEIEGKVILMGRITYESIKNIKNNFKVKKIIVMTKNLNYDPKDSDILIFHKIIDVLQYSEKEDIYICGGSEIYEQLLPYTKEMIITEIKGIYEGDSYFPLYDNKEFKLIKEKKLSDQAIVKYLSRIKKK</sequence>
<dbReference type="GO" id="GO:0004146">
    <property type="term" value="F:dihydrofolate reductase activity"/>
    <property type="evidence" value="ECO:0007669"/>
    <property type="project" value="UniProtKB-EC"/>
</dbReference>
<dbReference type="PRINTS" id="PR00070">
    <property type="entry name" value="DHFR"/>
</dbReference>
<protein>
    <recommendedName>
        <fullName evidence="3">dihydrofolate reductase</fullName>
        <ecNumber evidence="3">1.5.1.3</ecNumber>
    </recommendedName>
</protein>
<dbReference type="Gene3D" id="3.40.430.10">
    <property type="entry name" value="Dihydrofolate Reductase, subunit A"/>
    <property type="match status" value="1"/>
</dbReference>
<dbReference type="SUPFAM" id="SSF53597">
    <property type="entry name" value="Dihydrofolate reductase-like"/>
    <property type="match status" value="1"/>
</dbReference>
<comment type="similarity">
    <text evidence="2 7">Belongs to the dihydrofolate reductase family.</text>
</comment>
<evidence type="ECO:0000313" key="10">
    <source>
        <dbReference type="Proteomes" id="UP000242141"/>
    </source>
</evidence>
<dbReference type="GO" id="GO:0006730">
    <property type="term" value="P:one-carbon metabolic process"/>
    <property type="evidence" value="ECO:0007669"/>
    <property type="project" value="UniProtKB-KW"/>
</dbReference>
<keyword evidence="4" id="KW-0554">One-carbon metabolism</keyword>
<dbReference type="InterPro" id="IPR024072">
    <property type="entry name" value="DHFR-like_dom_sf"/>
</dbReference>
<evidence type="ECO:0000256" key="4">
    <source>
        <dbReference type="ARBA" id="ARBA00022563"/>
    </source>
</evidence>